<keyword evidence="3" id="KW-0560">Oxidoreductase</keyword>
<dbReference type="PRINTS" id="PR00081">
    <property type="entry name" value="GDHRDH"/>
</dbReference>
<protein>
    <submittedName>
        <fullName evidence="3">D-beta-hydroxybutyrate dehydrogenase</fullName>
        <ecNumber evidence="3">1.1.1.30</ecNumber>
    </submittedName>
</protein>
<comment type="similarity">
    <text evidence="1 2">Belongs to the short-chain dehydrogenases/reductases (SDR) family.</text>
</comment>
<evidence type="ECO:0000313" key="3">
    <source>
        <dbReference type="EMBL" id="KMW57930.1"/>
    </source>
</evidence>
<dbReference type="PATRIC" id="fig|1675527.3.peg.3035"/>
<dbReference type="Gene3D" id="3.40.50.720">
    <property type="entry name" value="NAD(P)-binding Rossmann-like Domain"/>
    <property type="match status" value="1"/>
</dbReference>
<reference evidence="3 4" key="1">
    <citation type="submission" date="2015-06" db="EMBL/GenBank/DDBJ databases">
        <title>Draft genome sequence of an Alphaproteobacteria species associated to the Mediterranean sponge Oscarella lobularis.</title>
        <authorList>
            <person name="Jourda C."/>
            <person name="Santini S."/>
            <person name="Claverie J.-M."/>
        </authorList>
    </citation>
    <scope>NUCLEOTIDE SEQUENCE [LARGE SCALE GENOMIC DNA]</scope>
    <source>
        <strain evidence="3">IGS</strain>
    </source>
</reference>
<dbReference type="SUPFAM" id="SSF51735">
    <property type="entry name" value="NAD(P)-binding Rossmann-fold domains"/>
    <property type="match status" value="1"/>
</dbReference>
<comment type="caution">
    <text evidence="3">The sequence shown here is derived from an EMBL/GenBank/DDBJ whole genome shotgun (WGS) entry which is preliminary data.</text>
</comment>
<evidence type="ECO:0000313" key="4">
    <source>
        <dbReference type="Proteomes" id="UP000037178"/>
    </source>
</evidence>
<dbReference type="PROSITE" id="PS00061">
    <property type="entry name" value="ADH_SHORT"/>
    <property type="match status" value="1"/>
</dbReference>
<evidence type="ECO:0000256" key="1">
    <source>
        <dbReference type="ARBA" id="ARBA00006484"/>
    </source>
</evidence>
<dbReference type="Proteomes" id="UP000037178">
    <property type="component" value="Unassembled WGS sequence"/>
</dbReference>
<dbReference type="InterPro" id="IPR050259">
    <property type="entry name" value="SDR"/>
</dbReference>
<dbReference type="PANTHER" id="PTHR42879">
    <property type="entry name" value="3-OXOACYL-(ACYL-CARRIER-PROTEIN) REDUCTASE"/>
    <property type="match status" value="1"/>
</dbReference>
<dbReference type="EC" id="1.1.1.30" evidence="3"/>
<dbReference type="STRING" id="1675527.AIOL_002898"/>
<dbReference type="CDD" id="cd05233">
    <property type="entry name" value="SDR_c"/>
    <property type="match status" value="1"/>
</dbReference>
<dbReference type="GO" id="GO:0003858">
    <property type="term" value="F:3-hydroxybutyrate dehydrogenase activity"/>
    <property type="evidence" value="ECO:0007669"/>
    <property type="project" value="UniProtKB-EC"/>
</dbReference>
<dbReference type="OrthoDB" id="9804774at2"/>
<dbReference type="InterPro" id="IPR036291">
    <property type="entry name" value="NAD(P)-bd_dom_sf"/>
</dbReference>
<name>A0A0J9E575_9RHOB</name>
<dbReference type="PRINTS" id="PR00080">
    <property type="entry name" value="SDRFAMILY"/>
</dbReference>
<dbReference type="PANTHER" id="PTHR42879:SF2">
    <property type="entry name" value="3-OXOACYL-[ACYL-CARRIER-PROTEIN] REDUCTASE FABG"/>
    <property type="match status" value="1"/>
</dbReference>
<dbReference type="InterPro" id="IPR002347">
    <property type="entry name" value="SDR_fam"/>
</dbReference>
<proteinExistence type="inferred from homology"/>
<dbReference type="RefSeq" id="WP_049643598.1">
    <property type="nucleotide sequence ID" value="NZ_LFTY01000002.1"/>
</dbReference>
<sequence>MDLALAGHRVIVTGAGSGIGLEIAKGFAAEGATVRICDVSAEAVAASGFKGAPCDVADRAGVAAFVQAMAEQMGGLDTLVNNAGIAGPTGPVQEIDGADWDRCIEVCLTGQFNMTRAAVPHLRASANGSIVNLSSLAGRVGFALRSPYAAAKWGVIGFTKSLAIELGGDGIRANAILPGLVAGDRQRRVLEAKAQRLGLSFAETEARAFGYTSIRDYVTPQQIADQILFLASERGRTISGQAISVCGDTQMLA</sequence>
<dbReference type="FunFam" id="3.40.50.720:FF:000084">
    <property type="entry name" value="Short-chain dehydrogenase reductase"/>
    <property type="match status" value="1"/>
</dbReference>
<organism evidence="3 4">
    <name type="scientific">Candidatus Rhodobacter oscarellae</name>
    <dbReference type="NCBI Taxonomy" id="1675527"/>
    <lineage>
        <taxon>Bacteria</taxon>
        <taxon>Pseudomonadati</taxon>
        <taxon>Pseudomonadota</taxon>
        <taxon>Alphaproteobacteria</taxon>
        <taxon>Rhodobacterales</taxon>
        <taxon>Rhodobacter group</taxon>
        <taxon>Rhodobacter</taxon>
    </lineage>
</organism>
<accession>A0A0J9E575</accession>
<dbReference type="EMBL" id="LFTY01000002">
    <property type="protein sequence ID" value="KMW57930.1"/>
    <property type="molecule type" value="Genomic_DNA"/>
</dbReference>
<evidence type="ECO:0000256" key="2">
    <source>
        <dbReference type="RuleBase" id="RU000363"/>
    </source>
</evidence>
<gene>
    <name evidence="3" type="ORF">AIOL_002898</name>
</gene>
<dbReference type="NCBIfam" id="NF009466">
    <property type="entry name" value="PRK12826.1-2"/>
    <property type="match status" value="1"/>
</dbReference>
<dbReference type="InterPro" id="IPR020904">
    <property type="entry name" value="Sc_DH/Rdtase_CS"/>
</dbReference>
<keyword evidence="4" id="KW-1185">Reference proteome</keyword>
<dbReference type="Pfam" id="PF00106">
    <property type="entry name" value="adh_short"/>
    <property type="match status" value="1"/>
</dbReference>
<dbReference type="AlphaFoldDB" id="A0A0J9E575"/>
<dbReference type="GO" id="GO:0032787">
    <property type="term" value="P:monocarboxylic acid metabolic process"/>
    <property type="evidence" value="ECO:0007669"/>
    <property type="project" value="UniProtKB-ARBA"/>
</dbReference>